<accession>A0A8H6HFG5</accession>
<reference evidence="2 3" key="1">
    <citation type="submission" date="2020-07" db="EMBL/GenBank/DDBJ databases">
        <title>Comparative genomics of pyrophilous fungi reveals a link between fire events and developmental genes.</title>
        <authorList>
            <consortium name="DOE Joint Genome Institute"/>
            <person name="Steindorff A.S."/>
            <person name="Carver A."/>
            <person name="Calhoun S."/>
            <person name="Stillman K."/>
            <person name="Liu H."/>
            <person name="Lipzen A."/>
            <person name="Pangilinan J."/>
            <person name="Labutti K."/>
            <person name="Bruns T.D."/>
            <person name="Grigoriev I.V."/>
        </authorList>
    </citation>
    <scope>NUCLEOTIDE SEQUENCE [LARGE SCALE GENOMIC DNA]</scope>
    <source>
        <strain evidence="2 3">CBS 144469</strain>
    </source>
</reference>
<evidence type="ECO:0000256" key="1">
    <source>
        <dbReference type="SAM" id="SignalP"/>
    </source>
</evidence>
<feature type="chain" id="PRO_5034167659" evidence="1">
    <location>
        <begin position="19"/>
        <end position="130"/>
    </location>
</feature>
<dbReference type="OrthoDB" id="3362246at2759"/>
<evidence type="ECO:0000313" key="3">
    <source>
        <dbReference type="Proteomes" id="UP000521943"/>
    </source>
</evidence>
<dbReference type="AlphaFoldDB" id="A0A8H6HFG5"/>
<proteinExistence type="predicted"/>
<dbReference type="EMBL" id="JACGCI010000097">
    <property type="protein sequence ID" value="KAF6746023.1"/>
    <property type="molecule type" value="Genomic_DNA"/>
</dbReference>
<keyword evidence="1" id="KW-0732">Signal</keyword>
<name>A0A8H6HFG5_9AGAR</name>
<protein>
    <submittedName>
        <fullName evidence="2">Uncharacterized protein</fullName>
    </submittedName>
</protein>
<comment type="caution">
    <text evidence="2">The sequence shown here is derived from an EMBL/GenBank/DDBJ whole genome shotgun (WGS) entry which is preliminary data.</text>
</comment>
<evidence type="ECO:0000313" key="2">
    <source>
        <dbReference type="EMBL" id="KAF6746023.1"/>
    </source>
</evidence>
<sequence length="130" mass="13275">MNFKTLALLSSFILAAVAIPRATTPLSVSTPASVETCKEVILKISGGTPPYTLTVNEGAPPHNEIENIIGPVASRTIIWGSVGILPGTSIVFQVTDSANALTSSAVLTVGGPGTHSVNASVCSDSELTRT</sequence>
<feature type="signal peptide" evidence="1">
    <location>
        <begin position="1"/>
        <end position="18"/>
    </location>
</feature>
<keyword evidence="3" id="KW-1185">Reference proteome</keyword>
<gene>
    <name evidence="2" type="ORF">DFP72DRAFT_1153152</name>
</gene>
<organism evidence="2 3">
    <name type="scientific">Ephemerocybe angulata</name>
    <dbReference type="NCBI Taxonomy" id="980116"/>
    <lineage>
        <taxon>Eukaryota</taxon>
        <taxon>Fungi</taxon>
        <taxon>Dikarya</taxon>
        <taxon>Basidiomycota</taxon>
        <taxon>Agaricomycotina</taxon>
        <taxon>Agaricomycetes</taxon>
        <taxon>Agaricomycetidae</taxon>
        <taxon>Agaricales</taxon>
        <taxon>Agaricineae</taxon>
        <taxon>Psathyrellaceae</taxon>
        <taxon>Ephemerocybe</taxon>
    </lineage>
</organism>
<dbReference type="Proteomes" id="UP000521943">
    <property type="component" value="Unassembled WGS sequence"/>
</dbReference>